<evidence type="ECO:0000313" key="3">
    <source>
        <dbReference type="EMBL" id="QQD17196.1"/>
    </source>
</evidence>
<dbReference type="PANTHER" id="PTHR21240">
    <property type="entry name" value="2-AMINO-3-CARBOXYLMUCONATE-6-SEMIALDEHYDE DECARBOXYLASE"/>
    <property type="match status" value="1"/>
</dbReference>
<proteinExistence type="predicted"/>
<dbReference type="GO" id="GO:0016831">
    <property type="term" value="F:carboxy-lyase activity"/>
    <property type="evidence" value="ECO:0007669"/>
    <property type="project" value="InterPro"/>
</dbReference>
<dbReference type="SUPFAM" id="SSF51556">
    <property type="entry name" value="Metallo-dependent hydrolases"/>
    <property type="match status" value="1"/>
</dbReference>
<dbReference type="EMBL" id="CP066167">
    <property type="protein sequence ID" value="QQD17196.1"/>
    <property type="molecule type" value="Genomic_DNA"/>
</dbReference>
<dbReference type="GO" id="GO:0016787">
    <property type="term" value="F:hydrolase activity"/>
    <property type="evidence" value="ECO:0007669"/>
    <property type="project" value="UniProtKB-KW"/>
</dbReference>
<evidence type="ECO:0000259" key="2">
    <source>
        <dbReference type="Pfam" id="PF04909"/>
    </source>
</evidence>
<dbReference type="Proteomes" id="UP000596063">
    <property type="component" value="Chromosome"/>
</dbReference>
<dbReference type="InterPro" id="IPR032465">
    <property type="entry name" value="ACMSD"/>
</dbReference>
<evidence type="ECO:0000256" key="1">
    <source>
        <dbReference type="ARBA" id="ARBA00023239"/>
    </source>
</evidence>
<accession>A0A7T4UP29</accession>
<keyword evidence="1" id="KW-0456">Lyase</keyword>
<keyword evidence="4" id="KW-1185">Reference proteome</keyword>
<reference evidence="3 4" key="1">
    <citation type="submission" date="2020-12" db="EMBL/GenBank/DDBJ databases">
        <authorList>
            <person name="Shan Y."/>
        </authorList>
    </citation>
    <scope>NUCLEOTIDE SEQUENCE [LARGE SCALE GENOMIC DNA]</scope>
    <source>
        <strain evidence="4">csc3.9</strain>
    </source>
</reference>
<gene>
    <name evidence="3" type="ORF">I6N98_12585</name>
</gene>
<dbReference type="Pfam" id="PF04909">
    <property type="entry name" value="Amidohydro_2"/>
    <property type="match status" value="1"/>
</dbReference>
<dbReference type="GO" id="GO:0005737">
    <property type="term" value="C:cytoplasm"/>
    <property type="evidence" value="ECO:0007669"/>
    <property type="project" value="TreeGrafter"/>
</dbReference>
<dbReference type="RefSeq" id="WP_198568698.1">
    <property type="nucleotide sequence ID" value="NZ_CP066167.1"/>
</dbReference>
<dbReference type="InterPro" id="IPR032466">
    <property type="entry name" value="Metal_Hydrolase"/>
</dbReference>
<name>A0A7T4UP29_9GAMM</name>
<organism evidence="3 4">
    <name type="scientific">Spongiibacter nanhainus</name>
    <dbReference type="NCBI Taxonomy" id="2794344"/>
    <lineage>
        <taxon>Bacteria</taxon>
        <taxon>Pseudomonadati</taxon>
        <taxon>Pseudomonadota</taxon>
        <taxon>Gammaproteobacteria</taxon>
        <taxon>Cellvibrionales</taxon>
        <taxon>Spongiibacteraceae</taxon>
        <taxon>Spongiibacter</taxon>
    </lineage>
</organism>
<dbReference type="InterPro" id="IPR006680">
    <property type="entry name" value="Amidohydro-rel"/>
</dbReference>
<sequence>MQKDDMVIISVDDHITEPPDMFDKHLSGDDLKTAPKFCTDENGKSYWTYQGMFMPSVGLNAVVGRPPEEYGMEPTSLEEMRKGVYDVDARVDDMNANGIAASLNFGTAVGFDGGRFHKAEDKELAKIHLRAYNDWHVDEWCGSHPGRFIPCGILPTWDMKATVAEIERLAKKGVTAVSLNENPTVQGLPSIHNEYWEPMWKALVDHDMVTCLHIGAGNPAPHASMETPIEAWITTMPMSVSTGAADWLNLDALLRYPSMKIALSESGIGWIPYFMERADFSHERHKAWTNSGFGGMKPSDIFRRHFMSCFIDDAFGLKNLDAFDENMVAYECDYPHSDTLWPEVPEHLWESVKELTEEQIEKVTHRNAMRYFNFDLFSHFKREEVTVGALRAKAAADGVDTSPQSYGGDAPLAAGEEKRRIVSGDLMKMFAHHAKSAEERKAG</sequence>
<evidence type="ECO:0000313" key="4">
    <source>
        <dbReference type="Proteomes" id="UP000596063"/>
    </source>
</evidence>
<keyword evidence="3" id="KW-0378">Hydrolase</keyword>
<dbReference type="PANTHER" id="PTHR21240:SF28">
    <property type="entry name" value="ISO-OROTATE DECARBOXYLASE (EUROFUNG)"/>
    <property type="match status" value="1"/>
</dbReference>
<dbReference type="GO" id="GO:0019748">
    <property type="term" value="P:secondary metabolic process"/>
    <property type="evidence" value="ECO:0007669"/>
    <property type="project" value="TreeGrafter"/>
</dbReference>
<dbReference type="AlphaFoldDB" id="A0A7T4UP29"/>
<dbReference type="Gene3D" id="3.20.20.140">
    <property type="entry name" value="Metal-dependent hydrolases"/>
    <property type="match status" value="1"/>
</dbReference>
<feature type="domain" description="Amidohydrolase-related" evidence="2">
    <location>
        <begin position="90"/>
        <end position="374"/>
    </location>
</feature>
<dbReference type="KEGG" id="snan:I6N98_12585"/>
<protein>
    <submittedName>
        <fullName evidence="3">Amidohydrolase family protein</fullName>
    </submittedName>
</protein>